<dbReference type="InterPro" id="IPR052045">
    <property type="entry name" value="Sulfur_Carrier/Prot_Modifier"/>
</dbReference>
<keyword evidence="2" id="KW-1185">Reference proteome</keyword>
<dbReference type="KEGG" id="abas:ACPOL_1029"/>
<dbReference type="RefSeq" id="WP_114206027.1">
    <property type="nucleotide sequence ID" value="NZ_CP030840.1"/>
</dbReference>
<proteinExistence type="predicted"/>
<gene>
    <name evidence="1" type="ORF">ACPOL_1029</name>
</gene>
<dbReference type="EMBL" id="CP030840">
    <property type="protein sequence ID" value="AXC10380.1"/>
    <property type="molecule type" value="Genomic_DNA"/>
</dbReference>
<dbReference type="Gene3D" id="3.10.20.30">
    <property type="match status" value="1"/>
</dbReference>
<protein>
    <submittedName>
        <fullName evidence="1">MoaD</fullName>
    </submittedName>
</protein>
<dbReference type="PANTHER" id="PTHR38031">
    <property type="entry name" value="SULFUR CARRIER PROTEIN SLR0821-RELATED"/>
    <property type="match status" value="1"/>
</dbReference>
<accession>A0A2Z5FUG2</accession>
<dbReference type="Proteomes" id="UP000253606">
    <property type="component" value="Chromosome"/>
</dbReference>
<dbReference type="Pfam" id="PF02597">
    <property type="entry name" value="ThiS"/>
    <property type="match status" value="1"/>
</dbReference>
<dbReference type="AlphaFoldDB" id="A0A2Z5FUG2"/>
<evidence type="ECO:0000313" key="1">
    <source>
        <dbReference type="EMBL" id="AXC10380.1"/>
    </source>
</evidence>
<name>A0A2Z5FUG2_9BACT</name>
<dbReference type="SUPFAM" id="SSF54285">
    <property type="entry name" value="MoaD/ThiS"/>
    <property type="match status" value="1"/>
</dbReference>
<dbReference type="OrthoDB" id="9156098at2"/>
<dbReference type="InterPro" id="IPR016155">
    <property type="entry name" value="Mopterin_synth/thiamin_S_b"/>
</dbReference>
<dbReference type="InterPro" id="IPR003749">
    <property type="entry name" value="ThiS/MoaD-like"/>
</dbReference>
<dbReference type="InterPro" id="IPR012675">
    <property type="entry name" value="Beta-grasp_dom_sf"/>
</dbReference>
<organism evidence="1 2">
    <name type="scientific">Acidisarcina polymorpha</name>
    <dbReference type="NCBI Taxonomy" id="2211140"/>
    <lineage>
        <taxon>Bacteria</taxon>
        <taxon>Pseudomonadati</taxon>
        <taxon>Acidobacteriota</taxon>
        <taxon>Terriglobia</taxon>
        <taxon>Terriglobales</taxon>
        <taxon>Acidobacteriaceae</taxon>
        <taxon>Acidisarcina</taxon>
    </lineage>
</organism>
<evidence type="ECO:0000313" key="2">
    <source>
        <dbReference type="Proteomes" id="UP000253606"/>
    </source>
</evidence>
<sequence length="119" mass="13148">MSVRVLLPNAFQKHTNGAKEIESKAANLPQLIEEIEVSFPALKQHLRDSDGQLRRFINFYVNDEDIRFLGNEKYSFQDGDEVLVIPSIAGGSSSCLNALGASLCSCCSYCGRENCLCDI</sequence>
<dbReference type="PANTHER" id="PTHR38031:SF1">
    <property type="entry name" value="SULFUR CARRIER PROTEIN CYSO"/>
    <property type="match status" value="1"/>
</dbReference>
<reference evidence="1 2" key="1">
    <citation type="journal article" date="2018" name="Front. Microbiol.">
        <title>Hydrolytic Capabilities as a Key to Environmental Success: Chitinolytic and Cellulolytic Acidobacteria From Acidic Sub-arctic Soils and Boreal Peatlands.</title>
        <authorList>
            <person name="Belova S.E."/>
            <person name="Ravin N.V."/>
            <person name="Pankratov T.A."/>
            <person name="Rakitin A.L."/>
            <person name="Ivanova A.A."/>
            <person name="Beletsky A.V."/>
            <person name="Mardanov A.V."/>
            <person name="Sinninghe Damste J.S."/>
            <person name="Dedysh S.N."/>
        </authorList>
    </citation>
    <scope>NUCLEOTIDE SEQUENCE [LARGE SCALE GENOMIC DNA]</scope>
    <source>
        <strain evidence="1 2">SBC82</strain>
    </source>
</reference>